<evidence type="ECO:0000313" key="2">
    <source>
        <dbReference type="Proteomes" id="UP000327157"/>
    </source>
</evidence>
<keyword evidence="2" id="KW-1185">Reference proteome</keyword>
<organism evidence="1 2">
    <name type="scientific">Pyrus ussuriensis x Pyrus communis</name>
    <dbReference type="NCBI Taxonomy" id="2448454"/>
    <lineage>
        <taxon>Eukaryota</taxon>
        <taxon>Viridiplantae</taxon>
        <taxon>Streptophyta</taxon>
        <taxon>Embryophyta</taxon>
        <taxon>Tracheophyta</taxon>
        <taxon>Spermatophyta</taxon>
        <taxon>Magnoliopsida</taxon>
        <taxon>eudicotyledons</taxon>
        <taxon>Gunneridae</taxon>
        <taxon>Pentapetalae</taxon>
        <taxon>rosids</taxon>
        <taxon>fabids</taxon>
        <taxon>Rosales</taxon>
        <taxon>Rosaceae</taxon>
        <taxon>Amygdaloideae</taxon>
        <taxon>Maleae</taxon>
        <taxon>Pyrus</taxon>
    </lineage>
</organism>
<dbReference type="Proteomes" id="UP000327157">
    <property type="component" value="Chromosome 2"/>
</dbReference>
<protein>
    <submittedName>
        <fullName evidence="1">Amidase</fullName>
    </submittedName>
</protein>
<reference evidence="1 2" key="1">
    <citation type="submission" date="2019-09" db="EMBL/GenBank/DDBJ databases">
        <authorList>
            <person name="Ou C."/>
        </authorList>
    </citation>
    <scope>NUCLEOTIDE SEQUENCE [LARGE SCALE GENOMIC DNA]</scope>
    <source>
        <strain evidence="1">S2</strain>
        <tissue evidence="1">Leaf</tissue>
    </source>
</reference>
<name>A0A5N5HGJ7_9ROSA</name>
<reference evidence="1 2" key="3">
    <citation type="submission" date="2019-11" db="EMBL/GenBank/DDBJ databases">
        <title>A de novo genome assembly of a pear dwarfing rootstock.</title>
        <authorList>
            <person name="Wang F."/>
            <person name="Wang J."/>
            <person name="Li S."/>
            <person name="Zhang Y."/>
            <person name="Fang M."/>
            <person name="Ma L."/>
            <person name="Zhao Y."/>
            <person name="Jiang S."/>
        </authorList>
    </citation>
    <scope>NUCLEOTIDE SEQUENCE [LARGE SCALE GENOMIC DNA]</scope>
    <source>
        <strain evidence="1">S2</strain>
        <tissue evidence="1">Leaf</tissue>
    </source>
</reference>
<accession>A0A5N5HGJ7</accession>
<proteinExistence type="predicted"/>
<gene>
    <name evidence="1" type="ORF">D8674_020386</name>
</gene>
<evidence type="ECO:0000313" key="1">
    <source>
        <dbReference type="EMBL" id="KAB2626768.1"/>
    </source>
</evidence>
<dbReference type="EMBL" id="SMOL01000157">
    <property type="protein sequence ID" value="KAB2626768.1"/>
    <property type="molecule type" value="Genomic_DNA"/>
</dbReference>
<reference evidence="2" key="2">
    <citation type="submission" date="2019-10" db="EMBL/GenBank/DDBJ databases">
        <title>A de novo genome assembly of a pear dwarfing rootstock.</title>
        <authorList>
            <person name="Wang F."/>
            <person name="Wang J."/>
            <person name="Li S."/>
            <person name="Zhang Y."/>
            <person name="Fang M."/>
            <person name="Ma L."/>
            <person name="Zhao Y."/>
            <person name="Jiang S."/>
        </authorList>
    </citation>
    <scope>NUCLEOTIDE SEQUENCE [LARGE SCALE GENOMIC DNA]</scope>
</reference>
<comment type="caution">
    <text evidence="1">The sequence shown here is derived from an EMBL/GenBank/DDBJ whole genome shotgun (WGS) entry which is preliminary data.</text>
</comment>
<sequence>MGFVQAKKNLQQMVRGLVRWWVRASSVVDQMWLVGLGKKFRQRKRSLGLDFGLQQATANNGRYGGLSFGLQQDAYRLRCDEANEQEGSIQQ</sequence>
<dbReference type="AlphaFoldDB" id="A0A5N5HGJ7"/>